<feature type="region of interest" description="Disordered" evidence="1">
    <location>
        <begin position="1"/>
        <end position="55"/>
    </location>
</feature>
<dbReference type="HOGENOM" id="CLU_093520_2_1_1"/>
<dbReference type="RefSeq" id="XP_073983598.1">
    <property type="nucleotide sequence ID" value="XM_074127497.1"/>
</dbReference>
<dbReference type="AlphaFoldDB" id="T1HP57"/>
<sequence length="147" mass="15117">MSRKSSPGRGSPPPRVQSRSYSNKQVPSRPAPPPPPPQKQKPQQGSGGGRSLFRDMAATAGGVAVGSAVGHAVGAGITGMFSGGERGTAGADGRGAPGAVAAQEPVHGPCDLEIIRLLECAQVEDDLSMCQEMSDFFKKCLKKNGYV</sequence>
<dbReference type="STRING" id="13249.T1HP57"/>
<proteinExistence type="predicted"/>
<protein>
    <submittedName>
        <fullName evidence="2">CHCH domain-containing protein</fullName>
    </submittedName>
</protein>
<dbReference type="GO" id="GO:0007005">
    <property type="term" value="P:mitochondrion organization"/>
    <property type="evidence" value="ECO:0007669"/>
    <property type="project" value="InterPro"/>
</dbReference>
<accession>T1HP57</accession>
<organism evidence="2 3">
    <name type="scientific">Rhodnius prolixus</name>
    <name type="common">Triatomid bug</name>
    <dbReference type="NCBI Taxonomy" id="13249"/>
    <lineage>
        <taxon>Eukaryota</taxon>
        <taxon>Metazoa</taxon>
        <taxon>Ecdysozoa</taxon>
        <taxon>Arthropoda</taxon>
        <taxon>Hexapoda</taxon>
        <taxon>Insecta</taxon>
        <taxon>Pterygota</taxon>
        <taxon>Neoptera</taxon>
        <taxon>Paraneoptera</taxon>
        <taxon>Hemiptera</taxon>
        <taxon>Heteroptera</taxon>
        <taxon>Panheteroptera</taxon>
        <taxon>Cimicomorpha</taxon>
        <taxon>Reduviidae</taxon>
        <taxon>Triatominae</taxon>
        <taxon>Rhodnius</taxon>
    </lineage>
</organism>
<evidence type="ECO:0000313" key="3">
    <source>
        <dbReference type="Proteomes" id="UP000015103"/>
    </source>
</evidence>
<evidence type="ECO:0000313" key="2">
    <source>
        <dbReference type="EnsemblMetazoa" id="RPRC005831-PA"/>
    </source>
</evidence>
<dbReference type="PANTHER" id="PTHR13523:SF2">
    <property type="entry name" value="COILED-COIL-HELIX-COILED-COIL-HELIX DOMAIN CONTAINING 2, ISOFORM A-RELATED"/>
    <property type="match status" value="1"/>
</dbReference>
<dbReference type="eggNOG" id="KOG4090">
    <property type="taxonomic scope" value="Eukaryota"/>
</dbReference>
<dbReference type="EnsemblMetazoa" id="RPRC005831-RA">
    <property type="protein sequence ID" value="RPRC005831-PA"/>
    <property type="gene ID" value="RPRC005831"/>
</dbReference>
<name>T1HP57_RHOPR</name>
<dbReference type="InterPro" id="IPR055304">
    <property type="entry name" value="CHCHD2/10-like"/>
</dbReference>
<evidence type="ECO:0000256" key="1">
    <source>
        <dbReference type="SAM" id="MobiDB-lite"/>
    </source>
</evidence>
<dbReference type="PANTHER" id="PTHR13523">
    <property type="entry name" value="COILED-COIL-HELIX-COILED-COIL-HELIX DOMAIN CONTAINING 2/NUR77"/>
    <property type="match status" value="1"/>
</dbReference>
<dbReference type="EMBL" id="ACPB03000392">
    <property type="status" value="NOT_ANNOTATED_CDS"/>
    <property type="molecule type" value="Genomic_DNA"/>
</dbReference>
<reference evidence="2" key="1">
    <citation type="submission" date="2015-05" db="UniProtKB">
        <authorList>
            <consortium name="EnsemblMetazoa"/>
        </authorList>
    </citation>
    <scope>IDENTIFICATION</scope>
</reference>
<dbReference type="GeneID" id="141453834"/>
<feature type="compositionally biased region" description="Pro residues" evidence="1">
    <location>
        <begin position="29"/>
        <end position="39"/>
    </location>
</feature>
<dbReference type="GO" id="GO:0005634">
    <property type="term" value="C:nucleus"/>
    <property type="evidence" value="ECO:0007669"/>
    <property type="project" value="TreeGrafter"/>
</dbReference>
<dbReference type="GO" id="GO:0005739">
    <property type="term" value="C:mitochondrion"/>
    <property type="evidence" value="ECO:0007669"/>
    <property type="project" value="TreeGrafter"/>
</dbReference>
<dbReference type="InParanoid" id="T1HP57"/>
<dbReference type="VEuPathDB" id="VectorBase:RPRC005831"/>
<dbReference type="Proteomes" id="UP000015103">
    <property type="component" value="Unassembled WGS sequence"/>
</dbReference>
<keyword evidence="3" id="KW-1185">Reference proteome</keyword>